<organism evidence="4 5">
    <name type="scientific">Kineosporia babensis</name>
    <dbReference type="NCBI Taxonomy" id="499548"/>
    <lineage>
        <taxon>Bacteria</taxon>
        <taxon>Bacillati</taxon>
        <taxon>Actinomycetota</taxon>
        <taxon>Actinomycetes</taxon>
        <taxon>Kineosporiales</taxon>
        <taxon>Kineosporiaceae</taxon>
        <taxon>Kineosporia</taxon>
    </lineage>
</organism>
<dbReference type="PANTHER" id="PTHR30535:SF7">
    <property type="entry name" value="IRON(III) DICITRATE-BINDING PROTEIN"/>
    <property type="match status" value="1"/>
</dbReference>
<comment type="similarity">
    <text evidence="1">Belongs to the bacterial solute-binding protein 8 family.</text>
</comment>
<keyword evidence="5" id="KW-1185">Reference proteome</keyword>
<gene>
    <name evidence="4" type="ORF">LR394_35310</name>
</gene>
<evidence type="ECO:0000256" key="2">
    <source>
        <dbReference type="SAM" id="SignalP"/>
    </source>
</evidence>
<dbReference type="InterPro" id="IPR002491">
    <property type="entry name" value="ABC_transptr_periplasmic_BD"/>
</dbReference>
<dbReference type="Gene3D" id="3.40.50.1980">
    <property type="entry name" value="Nitrogenase molybdenum iron protein domain"/>
    <property type="match status" value="2"/>
</dbReference>
<dbReference type="EMBL" id="JAJOMB010000027">
    <property type="protein sequence ID" value="MCD5316178.1"/>
    <property type="molecule type" value="Genomic_DNA"/>
</dbReference>
<dbReference type="PROSITE" id="PS50983">
    <property type="entry name" value="FE_B12_PBP"/>
    <property type="match status" value="1"/>
</dbReference>
<dbReference type="Proteomes" id="UP001138997">
    <property type="component" value="Unassembled WGS sequence"/>
</dbReference>
<dbReference type="InterPro" id="IPR050902">
    <property type="entry name" value="ABC_Transporter_SBP"/>
</dbReference>
<protein>
    <submittedName>
        <fullName evidence="4">ABC transporter substrate-binding protein</fullName>
    </submittedName>
</protein>
<evidence type="ECO:0000259" key="3">
    <source>
        <dbReference type="PROSITE" id="PS50983"/>
    </source>
</evidence>
<name>A0A9X1NL50_9ACTN</name>
<dbReference type="SUPFAM" id="SSF53807">
    <property type="entry name" value="Helical backbone' metal receptor"/>
    <property type="match status" value="1"/>
</dbReference>
<keyword evidence="2" id="KW-0732">Signal</keyword>
<evidence type="ECO:0000256" key="1">
    <source>
        <dbReference type="ARBA" id="ARBA00008814"/>
    </source>
</evidence>
<dbReference type="AlphaFoldDB" id="A0A9X1NL50"/>
<dbReference type="PROSITE" id="PS51257">
    <property type="entry name" value="PROKAR_LIPOPROTEIN"/>
    <property type="match status" value="1"/>
</dbReference>
<evidence type="ECO:0000313" key="4">
    <source>
        <dbReference type="EMBL" id="MCD5316178.1"/>
    </source>
</evidence>
<reference evidence="4" key="1">
    <citation type="submission" date="2021-11" db="EMBL/GenBank/DDBJ databases">
        <title>Streptomyces corallinus and Kineosporia corallina sp. nov., two new coral-derived marine actinobacteria.</title>
        <authorList>
            <person name="Buangrab K."/>
            <person name="Sutthacheep M."/>
            <person name="Yeemin T."/>
            <person name="Harunari E."/>
            <person name="Igarashi Y."/>
            <person name="Sripreechasak P."/>
            <person name="Kanchanasin P."/>
            <person name="Tanasupawat S."/>
            <person name="Phongsopitanun W."/>
        </authorList>
    </citation>
    <scope>NUCLEOTIDE SEQUENCE</scope>
    <source>
        <strain evidence="4">JCM 31032</strain>
    </source>
</reference>
<feature type="signal peptide" evidence="2">
    <location>
        <begin position="1"/>
        <end position="28"/>
    </location>
</feature>
<feature type="domain" description="Fe/B12 periplasmic-binding" evidence="3">
    <location>
        <begin position="67"/>
        <end position="339"/>
    </location>
</feature>
<evidence type="ECO:0000313" key="5">
    <source>
        <dbReference type="Proteomes" id="UP001138997"/>
    </source>
</evidence>
<sequence>MKLSLGRAPVMVCASTALLLVATACGDAADSSSSGASGPGPASSSAAYPVSVENCDRTLTFESVPQRVVSLWQAPTEMMLALGLKDRIAAMAGNYGAFPESIASDTKDIPAIGTSMAWPSKEVLLSQEPDLVIGQSLEGFAFDTSAGYASVEQIEQGGAQVYGVSMCGATDNLNMSIDTPASGLRDLGKIFGVSDRAEELVAQLEADKKTVVDAVQGQPDVKVAFYNGGEGPLIVLAGGIYDSAISTAGGTNVFPADSLYMSKEEFAASDADVILVGTFEGQDFSTLSDYLKKTFPDLPAVRDGKLTEIPVADTDASISVMKGLTQIANALHPDLHLPVPQS</sequence>
<dbReference type="RefSeq" id="WP_231449030.1">
    <property type="nucleotide sequence ID" value="NZ_JAJOMB010000027.1"/>
</dbReference>
<accession>A0A9X1NL50</accession>
<proteinExistence type="inferred from homology"/>
<comment type="caution">
    <text evidence="4">The sequence shown here is derived from an EMBL/GenBank/DDBJ whole genome shotgun (WGS) entry which is preliminary data.</text>
</comment>
<feature type="chain" id="PRO_5040744137" evidence="2">
    <location>
        <begin position="29"/>
        <end position="342"/>
    </location>
</feature>
<dbReference type="Pfam" id="PF01497">
    <property type="entry name" value="Peripla_BP_2"/>
    <property type="match status" value="1"/>
</dbReference>
<dbReference type="PANTHER" id="PTHR30535">
    <property type="entry name" value="VITAMIN B12-BINDING PROTEIN"/>
    <property type="match status" value="1"/>
</dbReference>